<reference evidence="1" key="1">
    <citation type="submission" date="2014-09" db="EMBL/GenBank/DDBJ databases">
        <authorList>
            <person name="Magalhaes I.L.F."/>
            <person name="Oliveira U."/>
            <person name="Santos F.R."/>
            <person name="Vidigal T.H.D.A."/>
            <person name="Brescovit A.D."/>
            <person name="Santos A.J."/>
        </authorList>
    </citation>
    <scope>NUCLEOTIDE SEQUENCE</scope>
    <source>
        <tissue evidence="1">Shoot tissue taken approximately 20 cm above the soil surface</tissue>
    </source>
</reference>
<protein>
    <submittedName>
        <fullName evidence="1">Uncharacterized protein</fullName>
    </submittedName>
</protein>
<reference evidence="1" key="2">
    <citation type="journal article" date="2015" name="Data Brief">
        <title>Shoot transcriptome of the giant reed, Arundo donax.</title>
        <authorList>
            <person name="Barrero R.A."/>
            <person name="Guerrero F.D."/>
            <person name="Moolhuijzen P."/>
            <person name="Goolsby J.A."/>
            <person name="Tidwell J."/>
            <person name="Bellgard S.E."/>
            <person name="Bellgard M.I."/>
        </authorList>
    </citation>
    <scope>NUCLEOTIDE SEQUENCE</scope>
    <source>
        <tissue evidence="1">Shoot tissue taken approximately 20 cm above the soil surface</tissue>
    </source>
</reference>
<proteinExistence type="predicted"/>
<dbReference type="EMBL" id="GBRH01253529">
    <property type="protein sequence ID" value="JAD44366.1"/>
    <property type="molecule type" value="Transcribed_RNA"/>
</dbReference>
<accession>A0A0A8ZZU9</accession>
<dbReference type="AlphaFoldDB" id="A0A0A8ZZU9"/>
<evidence type="ECO:0000313" key="1">
    <source>
        <dbReference type="EMBL" id="JAD44366.1"/>
    </source>
</evidence>
<sequence>MSASSKHWSKVYTIQIHEITSHCTPLKQGNWKGDLIIAACFNN</sequence>
<organism evidence="1">
    <name type="scientific">Arundo donax</name>
    <name type="common">Giant reed</name>
    <name type="synonym">Donax arundinaceus</name>
    <dbReference type="NCBI Taxonomy" id="35708"/>
    <lineage>
        <taxon>Eukaryota</taxon>
        <taxon>Viridiplantae</taxon>
        <taxon>Streptophyta</taxon>
        <taxon>Embryophyta</taxon>
        <taxon>Tracheophyta</taxon>
        <taxon>Spermatophyta</taxon>
        <taxon>Magnoliopsida</taxon>
        <taxon>Liliopsida</taxon>
        <taxon>Poales</taxon>
        <taxon>Poaceae</taxon>
        <taxon>PACMAD clade</taxon>
        <taxon>Arundinoideae</taxon>
        <taxon>Arundineae</taxon>
        <taxon>Arundo</taxon>
    </lineage>
</organism>
<name>A0A0A8ZZU9_ARUDO</name>